<sequence>MLTRDVDLPSDAPTDFLRDEHARFILQYESKPADDLTSLLTEFLRMSGLYWGVTALDLLGRKGELPKGKIIQFIKDCQDQSDGGFAAFPGHDSHILYTLSAIQLLTLYDSLTEVNVEKCVKFVSGLQRDDGSFQGDSWGEIDTRFSMCALATLALLDSLTVINEDKATSFLVSCLNFDGAFGCRPGSESHAGQVYCCLGSLAILGRLDVVRPDQLGHWLAERQLPSGGLNGRPEKLPDVCYSWWILSSLKIIDRMHWIDGNALERFILASQDSETGGFADRPGDIPDPFHTLFGIAGLSLLGKHNLKAVDPVFCMPVEALPEKWRFKEGQGFPSRGLSQ</sequence>
<evidence type="ECO:0000256" key="5">
    <source>
        <dbReference type="ARBA" id="ARBA00022737"/>
    </source>
</evidence>
<evidence type="ECO:0000256" key="3">
    <source>
        <dbReference type="ARBA" id="ARBA00022679"/>
    </source>
</evidence>
<dbReference type="AlphaFoldDB" id="A0A7R8ZRX5"/>
<protein>
    <recommendedName>
        <fullName evidence="8">Geranylgeranyl transferase type-2 subunit beta</fullName>
        <ecNumber evidence="8">2.5.1.60</ecNumber>
    </recommendedName>
</protein>
<dbReference type="CDD" id="cd02894">
    <property type="entry name" value="GGTase-II"/>
    <property type="match status" value="1"/>
</dbReference>
<keyword evidence="2 8" id="KW-0637">Prenyltransferase</keyword>
<evidence type="ECO:0000259" key="9">
    <source>
        <dbReference type="Pfam" id="PF00432"/>
    </source>
</evidence>
<keyword evidence="4 8" id="KW-0479">Metal-binding</keyword>
<comment type="catalytic activity">
    <reaction evidence="7 8">
        <text>geranylgeranyl diphosphate + L-cysteinyl-[protein] = S-geranylgeranyl-L-cysteinyl-[protein] + diphosphate</text>
        <dbReference type="Rhea" id="RHEA:21240"/>
        <dbReference type="Rhea" id="RHEA-COMP:10131"/>
        <dbReference type="Rhea" id="RHEA-COMP:11537"/>
        <dbReference type="ChEBI" id="CHEBI:29950"/>
        <dbReference type="ChEBI" id="CHEBI:33019"/>
        <dbReference type="ChEBI" id="CHEBI:57533"/>
        <dbReference type="ChEBI" id="CHEBI:86021"/>
        <dbReference type="EC" id="2.5.1.60"/>
    </reaction>
</comment>
<evidence type="ECO:0000256" key="4">
    <source>
        <dbReference type="ARBA" id="ARBA00022723"/>
    </source>
</evidence>
<dbReference type="EMBL" id="OB662283">
    <property type="protein sequence ID" value="CAD7229795.1"/>
    <property type="molecule type" value="Genomic_DNA"/>
</dbReference>
<dbReference type="SUPFAM" id="SSF48239">
    <property type="entry name" value="Terpenoid cyclases/Protein prenyltransferases"/>
    <property type="match status" value="1"/>
</dbReference>
<evidence type="ECO:0000256" key="1">
    <source>
        <dbReference type="ARBA" id="ARBA00010497"/>
    </source>
</evidence>
<dbReference type="GO" id="GO:0004663">
    <property type="term" value="F:Rab geranylgeranyltransferase activity"/>
    <property type="evidence" value="ECO:0007669"/>
    <property type="project" value="UniProtKB-UniRule"/>
</dbReference>
<evidence type="ECO:0000256" key="2">
    <source>
        <dbReference type="ARBA" id="ARBA00022602"/>
    </source>
</evidence>
<dbReference type="OrthoDB" id="5428259at2759"/>
<comment type="similarity">
    <text evidence="1 8">Belongs to the protein prenyltransferase subunit beta family.</text>
</comment>
<dbReference type="InterPro" id="IPR045089">
    <property type="entry name" value="PGGT1B-like"/>
</dbReference>
<dbReference type="Pfam" id="PF00432">
    <property type="entry name" value="Prenyltrans"/>
    <property type="match status" value="1"/>
</dbReference>
<reference evidence="10" key="1">
    <citation type="submission" date="2020-11" db="EMBL/GenBank/DDBJ databases">
        <authorList>
            <person name="Tran Van P."/>
        </authorList>
    </citation>
    <scope>NUCLEOTIDE SEQUENCE</scope>
</reference>
<dbReference type="Gene3D" id="1.50.10.20">
    <property type="match status" value="1"/>
</dbReference>
<dbReference type="EC" id="2.5.1.60" evidence="8"/>
<dbReference type="InterPro" id="IPR008930">
    <property type="entry name" value="Terpenoid_cyclase/PrenylTrfase"/>
</dbReference>
<name>A0A7R8ZRX5_9CRUS</name>
<keyword evidence="3 8" id="KW-0808">Transferase</keyword>
<gene>
    <name evidence="10" type="ORF">CTOB1V02_LOCUS7661</name>
</gene>
<keyword evidence="6 8" id="KW-0862">Zinc</keyword>
<dbReference type="GO" id="GO:0046872">
    <property type="term" value="F:metal ion binding"/>
    <property type="evidence" value="ECO:0007669"/>
    <property type="project" value="UniProtKB-KW"/>
</dbReference>
<dbReference type="FunFam" id="1.50.10.20:FF:000028">
    <property type="entry name" value="Geranylgeranyl transferase type-2 subunit beta"/>
    <property type="match status" value="1"/>
</dbReference>
<evidence type="ECO:0000313" key="10">
    <source>
        <dbReference type="EMBL" id="CAD7229795.1"/>
    </source>
</evidence>
<proteinExistence type="inferred from homology"/>
<comment type="cofactor">
    <cofactor evidence="8">
        <name>Zn(2+)</name>
        <dbReference type="ChEBI" id="CHEBI:29105"/>
    </cofactor>
    <text evidence="8">Binds 1 zinc ion per subunit.</text>
</comment>
<organism evidence="10">
    <name type="scientific">Cyprideis torosa</name>
    <dbReference type="NCBI Taxonomy" id="163714"/>
    <lineage>
        <taxon>Eukaryota</taxon>
        <taxon>Metazoa</taxon>
        <taxon>Ecdysozoa</taxon>
        <taxon>Arthropoda</taxon>
        <taxon>Crustacea</taxon>
        <taxon>Oligostraca</taxon>
        <taxon>Ostracoda</taxon>
        <taxon>Podocopa</taxon>
        <taxon>Podocopida</taxon>
        <taxon>Cytherocopina</taxon>
        <taxon>Cytheroidea</taxon>
        <taxon>Cytherideidae</taxon>
        <taxon>Cyprideis</taxon>
    </lineage>
</organism>
<dbReference type="PANTHER" id="PTHR11774:SF11">
    <property type="entry name" value="GERANYLGERANYL TRANSFERASE TYPE-2 SUBUNIT BETA"/>
    <property type="match status" value="1"/>
</dbReference>
<evidence type="ECO:0000256" key="8">
    <source>
        <dbReference type="RuleBase" id="RU365076"/>
    </source>
</evidence>
<keyword evidence="5" id="KW-0677">Repeat</keyword>
<dbReference type="InterPro" id="IPR026873">
    <property type="entry name" value="Ptb1"/>
</dbReference>
<evidence type="ECO:0000256" key="6">
    <source>
        <dbReference type="ARBA" id="ARBA00022833"/>
    </source>
</evidence>
<dbReference type="InterPro" id="IPR001330">
    <property type="entry name" value="Prenyltrans"/>
</dbReference>
<accession>A0A7R8ZRX5</accession>
<feature type="domain" description="Prenyltransferase alpha-alpha toroid" evidence="9">
    <location>
        <begin position="16"/>
        <end position="315"/>
    </location>
</feature>
<comment type="function">
    <text evidence="8">Catalyzes the transfer of a geranylgeranyl moiety from geranylgeranyl diphosphate to both cysteines of proteins with the C-terminal sequence -XXCC, -XCXC and -CCXX.</text>
</comment>
<dbReference type="GO" id="GO:0005968">
    <property type="term" value="C:Rab-protein geranylgeranyltransferase complex"/>
    <property type="evidence" value="ECO:0007669"/>
    <property type="project" value="UniProtKB-UniRule"/>
</dbReference>
<evidence type="ECO:0000256" key="7">
    <source>
        <dbReference type="ARBA" id="ARBA00047658"/>
    </source>
</evidence>
<dbReference type="PANTHER" id="PTHR11774">
    <property type="entry name" value="GERANYLGERANYL TRANSFERASE TYPE BETA SUBUNIT"/>
    <property type="match status" value="1"/>
</dbReference>